<organism evidence="1 2">
    <name type="scientific">Erysiphe neolycopersici</name>
    <dbReference type="NCBI Taxonomy" id="212602"/>
    <lineage>
        <taxon>Eukaryota</taxon>
        <taxon>Fungi</taxon>
        <taxon>Dikarya</taxon>
        <taxon>Ascomycota</taxon>
        <taxon>Pezizomycotina</taxon>
        <taxon>Leotiomycetes</taxon>
        <taxon>Erysiphales</taxon>
        <taxon>Erysiphaceae</taxon>
        <taxon>Erysiphe</taxon>
    </lineage>
</organism>
<comment type="caution">
    <text evidence="1">The sequence shown here is derived from an EMBL/GenBank/DDBJ whole genome shotgun (WGS) entry which is preliminary data.</text>
</comment>
<keyword evidence="2" id="KW-1185">Reference proteome</keyword>
<evidence type="ECO:0000313" key="1">
    <source>
        <dbReference type="EMBL" id="RKF58914.1"/>
    </source>
</evidence>
<protein>
    <submittedName>
        <fullName evidence="1">Uncharacterized protein</fullName>
    </submittedName>
</protein>
<name>A0A420HN80_9PEZI</name>
<proteinExistence type="predicted"/>
<evidence type="ECO:0000313" key="2">
    <source>
        <dbReference type="Proteomes" id="UP000286134"/>
    </source>
</evidence>
<accession>A0A420HN80</accession>
<dbReference type="Proteomes" id="UP000286134">
    <property type="component" value="Unassembled WGS sequence"/>
</dbReference>
<sequence>MDAVNSKEMLAYNFLNTVICTFLKVHSYSAFLNEDKDSIISFDQLHGGKLGGVFQSKVCTTKQGNNEMQSTLNISDKSYSVQRSNEVCDDDEILDESLEQIAQTSKGYIQFNGMETVSHAMPVKHKSIGIDPHECAVDDMTKILERLKSTDQLEGNSDRKVFSDPQLLVDELALLKLDEIEDDDIRELDRCVRNLNYIGNGYLTKNPQIITEMLTALNPQIEIRLAEPTYIPSVCSPFSSDIFKLLSRFGPEAPSFWNDRGSEIVCKAGEKTIEMSNGKRKIGETDIYMNMPSKIMITPKPLFIAVRDLEKVVDKVKVKMDANERAGRYRHVSIEHDETKRKLWKELVV</sequence>
<gene>
    <name evidence="1" type="ORF">OnM2_064064</name>
</gene>
<dbReference type="AlphaFoldDB" id="A0A420HN80"/>
<dbReference type="EMBL" id="MCFK01006447">
    <property type="protein sequence ID" value="RKF58914.1"/>
    <property type="molecule type" value="Genomic_DNA"/>
</dbReference>
<reference evidence="1 2" key="1">
    <citation type="journal article" date="2018" name="BMC Genomics">
        <title>Comparative genome analyses reveal sequence features reflecting distinct modes of host-adaptation between dicot and monocot powdery mildew.</title>
        <authorList>
            <person name="Wu Y."/>
            <person name="Ma X."/>
            <person name="Pan Z."/>
            <person name="Kale S.D."/>
            <person name="Song Y."/>
            <person name="King H."/>
            <person name="Zhang Q."/>
            <person name="Presley C."/>
            <person name="Deng X."/>
            <person name="Wei C.I."/>
            <person name="Xiao S."/>
        </authorList>
    </citation>
    <scope>NUCLEOTIDE SEQUENCE [LARGE SCALE GENOMIC DNA]</scope>
    <source>
        <strain evidence="1">UMSG2</strain>
    </source>
</reference>